<dbReference type="Pfam" id="PF17785">
    <property type="entry name" value="PUA_3"/>
    <property type="match status" value="1"/>
</dbReference>
<keyword evidence="11" id="KW-1185">Reference proteome</keyword>
<evidence type="ECO:0000256" key="8">
    <source>
        <dbReference type="ARBA" id="ARBA00038091"/>
    </source>
</evidence>
<feature type="domain" description="PUA" evidence="9">
    <location>
        <begin position="2"/>
        <end position="87"/>
    </location>
</feature>
<gene>
    <name evidence="10" type="primary">rlmI</name>
    <name evidence="10" type="ORF">OXPF_35940</name>
</gene>
<evidence type="ECO:0000256" key="1">
    <source>
        <dbReference type="ARBA" id="ARBA00004496"/>
    </source>
</evidence>
<reference evidence="10 11" key="1">
    <citation type="submission" date="2015-09" db="EMBL/GenBank/DDBJ databases">
        <title>Genome sequence of Oxobacter pfennigii DSM 3222.</title>
        <authorList>
            <person name="Poehlein A."/>
            <person name="Bengelsdorf F.R."/>
            <person name="Schiel-Bengelsdorf B."/>
            <person name="Duerre P."/>
            <person name="Daniel R."/>
        </authorList>
    </citation>
    <scope>NUCLEOTIDE SEQUENCE [LARGE SCALE GENOMIC DNA]</scope>
    <source>
        <strain evidence="10 11">DSM 3222</strain>
    </source>
</reference>
<dbReference type="AlphaFoldDB" id="A0A0P9ACK3"/>
<dbReference type="GO" id="GO:0003723">
    <property type="term" value="F:RNA binding"/>
    <property type="evidence" value="ECO:0007669"/>
    <property type="project" value="UniProtKB-KW"/>
</dbReference>
<dbReference type="InterPro" id="IPR036974">
    <property type="entry name" value="PUA_sf"/>
</dbReference>
<dbReference type="InterPro" id="IPR041532">
    <property type="entry name" value="RlmI-like_PUA"/>
</dbReference>
<dbReference type="STRING" id="36849.OXPF_35940"/>
<dbReference type="PANTHER" id="PTHR42873:SF1">
    <property type="entry name" value="S-ADENOSYLMETHIONINE-DEPENDENT METHYLTRANSFERASE DOMAIN-CONTAINING PROTEIN"/>
    <property type="match status" value="1"/>
</dbReference>
<dbReference type="Proteomes" id="UP000050326">
    <property type="component" value="Unassembled WGS sequence"/>
</dbReference>
<dbReference type="InterPro" id="IPR019614">
    <property type="entry name" value="SAM-dep_methyl-trfase"/>
</dbReference>
<keyword evidence="6" id="KW-0949">S-adenosyl-L-methionine</keyword>
<comment type="caution">
    <text evidence="10">The sequence shown here is derived from an EMBL/GenBank/DDBJ whole genome shotgun (WGS) entry which is preliminary data.</text>
</comment>
<dbReference type="GO" id="GO:0006364">
    <property type="term" value="P:rRNA processing"/>
    <property type="evidence" value="ECO:0007669"/>
    <property type="project" value="UniProtKB-KW"/>
</dbReference>
<evidence type="ECO:0000256" key="3">
    <source>
        <dbReference type="ARBA" id="ARBA00022552"/>
    </source>
</evidence>
<dbReference type="OrthoDB" id="9805492at2"/>
<dbReference type="RefSeq" id="WP_054876571.1">
    <property type="nucleotide sequence ID" value="NZ_LKET01000051.1"/>
</dbReference>
<dbReference type="EC" id="2.1.1.191" evidence="10"/>
<evidence type="ECO:0000259" key="9">
    <source>
        <dbReference type="SMART" id="SM00359"/>
    </source>
</evidence>
<protein>
    <submittedName>
        <fullName evidence="10">Ribosomal RNA large subunit methyltransferase I</fullName>
        <ecNumber evidence="10">2.1.1.191</ecNumber>
    </submittedName>
</protein>
<keyword evidence="2" id="KW-0963">Cytoplasm</keyword>
<dbReference type="Pfam" id="PF10672">
    <property type="entry name" value="Methyltrans_SAM"/>
    <property type="match status" value="1"/>
</dbReference>
<evidence type="ECO:0000313" key="11">
    <source>
        <dbReference type="Proteomes" id="UP000050326"/>
    </source>
</evidence>
<sequence>MAKVIIDKGRQKRIESGHPWVYANEVNAIEGEYVPGGIVEVVNFKGRFIGKGYINPKSQILVRILTRDKNEEIDEDFFRRRISSAWEYRKKVSDINCCRVVFAEADLLPALIVDKFGDCLVVQTLALGIDLHKDTIIKILNEIIKPKGIYERNDVPVRQLEGLEMKKGFLSEAFDTMVKINENGVNFYVDIENGQKTGYFLDQKENRAAIKDIVKGAKVLDCFCHTGSFSLHAGFYGAKEVLGIDISEHAVDFARKNAELNNLSDVCKFEAVNAFDKLRELQENNEKYDVVILDPPAFTKSRAAIEGAYRGYKDINLRAMKIIKKGGFLVTASCSQHMTPDLFRQVIFDAATDARKTLRQVEYRSQAKDHPILWSSGETHYLKFIVLQIL</sequence>
<keyword evidence="3" id="KW-0698">rRNA processing</keyword>
<dbReference type="GO" id="GO:0008168">
    <property type="term" value="F:methyltransferase activity"/>
    <property type="evidence" value="ECO:0007669"/>
    <property type="project" value="UniProtKB-KW"/>
</dbReference>
<dbReference type="Gene3D" id="2.30.130.10">
    <property type="entry name" value="PUA domain"/>
    <property type="match status" value="1"/>
</dbReference>
<name>A0A0P9ACK3_9CLOT</name>
<dbReference type="InterPro" id="IPR015947">
    <property type="entry name" value="PUA-like_sf"/>
</dbReference>
<dbReference type="CDD" id="cd21153">
    <property type="entry name" value="PUA_RlmI"/>
    <property type="match status" value="1"/>
</dbReference>
<dbReference type="Gene3D" id="3.40.50.150">
    <property type="entry name" value="Vaccinia Virus protein VP39"/>
    <property type="match status" value="1"/>
</dbReference>
<dbReference type="PROSITE" id="PS50890">
    <property type="entry name" value="PUA"/>
    <property type="match status" value="1"/>
</dbReference>
<dbReference type="GO" id="GO:0032259">
    <property type="term" value="P:methylation"/>
    <property type="evidence" value="ECO:0007669"/>
    <property type="project" value="UniProtKB-KW"/>
</dbReference>
<evidence type="ECO:0000256" key="7">
    <source>
        <dbReference type="ARBA" id="ARBA00022884"/>
    </source>
</evidence>
<dbReference type="PANTHER" id="PTHR42873">
    <property type="entry name" value="RIBOSOMAL RNA LARGE SUBUNIT METHYLTRANSFERASE"/>
    <property type="match status" value="1"/>
</dbReference>
<evidence type="ECO:0000313" key="10">
    <source>
        <dbReference type="EMBL" id="KPU42830.1"/>
    </source>
</evidence>
<evidence type="ECO:0000256" key="5">
    <source>
        <dbReference type="ARBA" id="ARBA00022679"/>
    </source>
</evidence>
<dbReference type="EMBL" id="LKET01000051">
    <property type="protein sequence ID" value="KPU42830.1"/>
    <property type="molecule type" value="Genomic_DNA"/>
</dbReference>
<dbReference type="PATRIC" id="fig|36849.3.peg.3801"/>
<evidence type="ECO:0000256" key="2">
    <source>
        <dbReference type="ARBA" id="ARBA00022490"/>
    </source>
</evidence>
<dbReference type="GO" id="GO:0005737">
    <property type="term" value="C:cytoplasm"/>
    <property type="evidence" value="ECO:0007669"/>
    <property type="project" value="UniProtKB-SubCell"/>
</dbReference>
<dbReference type="InterPro" id="IPR002478">
    <property type="entry name" value="PUA"/>
</dbReference>
<keyword evidence="4 10" id="KW-0489">Methyltransferase</keyword>
<evidence type="ECO:0000256" key="6">
    <source>
        <dbReference type="ARBA" id="ARBA00022691"/>
    </source>
</evidence>
<dbReference type="Gene3D" id="3.30.750.80">
    <property type="entry name" value="RNA methyltransferase domain (HRMD) like"/>
    <property type="match status" value="1"/>
</dbReference>
<accession>A0A0P9ACK3</accession>
<dbReference type="CDD" id="cd11572">
    <property type="entry name" value="RlmI_M_like"/>
    <property type="match status" value="1"/>
</dbReference>
<proteinExistence type="inferred from homology"/>
<dbReference type="SMART" id="SM00359">
    <property type="entry name" value="PUA"/>
    <property type="match status" value="1"/>
</dbReference>
<comment type="subcellular location">
    <subcellularLocation>
        <location evidence="1">Cytoplasm</location>
    </subcellularLocation>
</comment>
<comment type="similarity">
    <text evidence="8">Belongs to the methyltransferase superfamily. RlmI family.</text>
</comment>
<dbReference type="SUPFAM" id="SSF88697">
    <property type="entry name" value="PUA domain-like"/>
    <property type="match status" value="1"/>
</dbReference>
<dbReference type="InterPro" id="IPR029063">
    <property type="entry name" value="SAM-dependent_MTases_sf"/>
</dbReference>
<dbReference type="CDD" id="cd02440">
    <property type="entry name" value="AdoMet_MTases"/>
    <property type="match status" value="1"/>
</dbReference>
<keyword evidence="7" id="KW-0694">RNA-binding</keyword>
<keyword evidence="5 10" id="KW-0808">Transferase</keyword>
<organism evidence="10 11">
    <name type="scientific">Oxobacter pfennigii</name>
    <dbReference type="NCBI Taxonomy" id="36849"/>
    <lineage>
        <taxon>Bacteria</taxon>
        <taxon>Bacillati</taxon>
        <taxon>Bacillota</taxon>
        <taxon>Clostridia</taxon>
        <taxon>Eubacteriales</taxon>
        <taxon>Clostridiaceae</taxon>
        <taxon>Oxobacter</taxon>
    </lineage>
</organism>
<evidence type="ECO:0000256" key="4">
    <source>
        <dbReference type="ARBA" id="ARBA00022603"/>
    </source>
</evidence>
<dbReference type="SUPFAM" id="SSF53335">
    <property type="entry name" value="S-adenosyl-L-methionine-dependent methyltransferases"/>
    <property type="match status" value="1"/>
</dbReference>